<organism evidence="2 3">
    <name type="scientific">Pontibacter saemangeumensis</name>
    <dbReference type="NCBI Taxonomy" id="1084525"/>
    <lineage>
        <taxon>Bacteria</taxon>
        <taxon>Pseudomonadati</taxon>
        <taxon>Bacteroidota</taxon>
        <taxon>Cytophagia</taxon>
        <taxon>Cytophagales</taxon>
        <taxon>Hymenobacteraceae</taxon>
        <taxon>Pontibacter</taxon>
    </lineage>
</organism>
<name>A0ABP8M0Z9_9BACT</name>
<evidence type="ECO:0000256" key="1">
    <source>
        <dbReference type="SAM" id="Phobius"/>
    </source>
</evidence>
<dbReference type="RefSeq" id="WP_345161354.1">
    <property type="nucleotide sequence ID" value="NZ_BAABHC010000029.1"/>
</dbReference>
<keyword evidence="1" id="KW-0812">Transmembrane</keyword>
<protein>
    <submittedName>
        <fullName evidence="2">Uncharacterized protein</fullName>
    </submittedName>
</protein>
<evidence type="ECO:0000313" key="2">
    <source>
        <dbReference type="EMBL" id="GAA4440734.1"/>
    </source>
</evidence>
<keyword evidence="1" id="KW-1133">Transmembrane helix</keyword>
<feature type="transmembrane region" description="Helical" evidence="1">
    <location>
        <begin position="85"/>
        <end position="102"/>
    </location>
</feature>
<feature type="transmembrane region" description="Helical" evidence="1">
    <location>
        <begin position="108"/>
        <end position="130"/>
    </location>
</feature>
<reference evidence="3" key="1">
    <citation type="journal article" date="2019" name="Int. J. Syst. Evol. Microbiol.">
        <title>The Global Catalogue of Microorganisms (GCM) 10K type strain sequencing project: providing services to taxonomists for standard genome sequencing and annotation.</title>
        <authorList>
            <consortium name="The Broad Institute Genomics Platform"/>
            <consortium name="The Broad Institute Genome Sequencing Center for Infectious Disease"/>
            <person name="Wu L."/>
            <person name="Ma J."/>
        </authorList>
    </citation>
    <scope>NUCLEOTIDE SEQUENCE [LARGE SCALE GENOMIC DNA]</scope>
    <source>
        <strain evidence="3">JCM 17926</strain>
    </source>
</reference>
<keyword evidence="1" id="KW-0472">Membrane</keyword>
<sequence length="233" mass="26268">MPNQRESLIEDFAFDHIQSYYATRTGTTKILADRAERTRQGHLTDGLFSFQNPDKSLFVASLSTRNSPKIAALLTNYKNKGLSKLRYLSAGLLLLVSLYLAIKVAQLPYIYALPLAVVVAAAGFVLHSILERKNLKRKLEHLLNDLKKTPADEQWLGLSISSLAFRQNDLAKHLLRICQRRGIGVITVGKRAKVVQLQEPKTQTCRRGDFLSLYEAETRIRKSLLGDSYLRVA</sequence>
<evidence type="ECO:0000313" key="3">
    <source>
        <dbReference type="Proteomes" id="UP001500552"/>
    </source>
</evidence>
<dbReference type="EMBL" id="BAABHC010000029">
    <property type="protein sequence ID" value="GAA4440734.1"/>
    <property type="molecule type" value="Genomic_DNA"/>
</dbReference>
<dbReference type="Proteomes" id="UP001500552">
    <property type="component" value="Unassembled WGS sequence"/>
</dbReference>
<comment type="caution">
    <text evidence="2">The sequence shown here is derived from an EMBL/GenBank/DDBJ whole genome shotgun (WGS) entry which is preliminary data.</text>
</comment>
<accession>A0ABP8M0Z9</accession>
<proteinExistence type="predicted"/>
<gene>
    <name evidence="2" type="ORF">GCM10023188_38380</name>
</gene>
<keyword evidence="3" id="KW-1185">Reference proteome</keyword>